<feature type="domain" description="DUF488" evidence="1">
    <location>
        <begin position="24"/>
        <end position="116"/>
    </location>
</feature>
<name>N2A3T2_9FIRM</name>
<evidence type="ECO:0000313" key="3">
    <source>
        <dbReference type="Proteomes" id="UP000012589"/>
    </source>
</evidence>
<dbReference type="STRING" id="1235802.C823_04691"/>
<dbReference type="InterPro" id="IPR054495">
    <property type="entry name" value="DUF488-N3a"/>
</dbReference>
<dbReference type="AlphaFoldDB" id="N2A3T2"/>
<organism evidence="2 3">
    <name type="scientific">Eubacterium plexicaudatum ASF492</name>
    <dbReference type="NCBI Taxonomy" id="1235802"/>
    <lineage>
        <taxon>Bacteria</taxon>
        <taxon>Bacillati</taxon>
        <taxon>Bacillota</taxon>
        <taxon>Clostridia</taxon>
        <taxon>Eubacteriales</taxon>
        <taxon>Eubacteriaceae</taxon>
        <taxon>Eubacterium</taxon>
    </lineage>
</organism>
<dbReference type="OrthoDB" id="7351206at2"/>
<comment type="caution">
    <text evidence="2">The sequence shown here is derived from an EMBL/GenBank/DDBJ whole genome shotgun (WGS) entry which is preliminary data.</text>
</comment>
<dbReference type="EMBL" id="AQFT01000136">
    <property type="protein sequence ID" value="EMZ21118.1"/>
    <property type="molecule type" value="Genomic_DNA"/>
</dbReference>
<keyword evidence="3" id="KW-1185">Reference proteome</keyword>
<proteinExistence type="predicted"/>
<gene>
    <name evidence="2" type="ORF">C823_04691</name>
</gene>
<accession>N2A3T2</accession>
<reference evidence="2 3" key="1">
    <citation type="journal article" date="2014" name="Genome Announc.">
        <title>Draft genome sequences of the altered schaedler flora, a defined bacterial community from gnotobiotic mice.</title>
        <authorList>
            <person name="Wannemuehler M.J."/>
            <person name="Overstreet A.M."/>
            <person name="Ward D.V."/>
            <person name="Phillips G.J."/>
        </authorList>
    </citation>
    <scope>NUCLEOTIDE SEQUENCE [LARGE SCALE GENOMIC DNA]</scope>
    <source>
        <strain evidence="2 3">ASF492</strain>
    </source>
</reference>
<evidence type="ECO:0000259" key="1">
    <source>
        <dbReference type="Pfam" id="PF22751"/>
    </source>
</evidence>
<dbReference type="Pfam" id="PF22751">
    <property type="entry name" value="DUF488-N3a"/>
    <property type="match status" value="1"/>
</dbReference>
<protein>
    <recommendedName>
        <fullName evidence="1">DUF488 domain-containing protein</fullName>
    </recommendedName>
</protein>
<dbReference type="Proteomes" id="UP000012589">
    <property type="component" value="Unassembled WGS sequence"/>
</dbReference>
<dbReference type="PATRIC" id="fig|1235802.3.peg.4952"/>
<evidence type="ECO:0000313" key="2">
    <source>
        <dbReference type="EMBL" id="EMZ21118.1"/>
    </source>
</evidence>
<sequence>MIYTSYFAKLKELEKHNIIPISICGKTPDWYKGLQYKKLAPKYGFFMEWKKNHDNDYYIERFKVEVLDVLDATTVIKELNYLVPNVNGKDIALICYEKPSDFCHRYLVAEWLNQNGFQCEEWRRK</sequence>
<dbReference type="HOGENOM" id="CLU_143281_0_0_9"/>